<sequence length="162" mass="18097">MQVRAAVRGGVGIARGSSQRPRGSVSTSSSLTQFARCDTGDVLHPCQLLRAYRCDAVTAITNLNSLSLYIVIIKRNLIKLLNHSKRINCIYYSSDIQNHFNHHILHDEKKTYSLALSHLHFRNIHCLCDQSRSNPRSGVRAPSVQARVVTGEMTRMTLPANT</sequence>
<feature type="region of interest" description="Disordered" evidence="1">
    <location>
        <begin position="1"/>
        <end position="27"/>
    </location>
</feature>
<accession>A0A5B7GIL6</accession>
<dbReference type="AlphaFoldDB" id="A0A5B7GIL6"/>
<comment type="caution">
    <text evidence="2">The sequence shown here is derived from an EMBL/GenBank/DDBJ whole genome shotgun (WGS) entry which is preliminary data.</text>
</comment>
<evidence type="ECO:0000313" key="2">
    <source>
        <dbReference type="EMBL" id="MPC57349.1"/>
    </source>
</evidence>
<gene>
    <name evidence="2" type="ORF">E2C01_051328</name>
</gene>
<protein>
    <submittedName>
        <fullName evidence="2">Uncharacterized protein</fullName>
    </submittedName>
</protein>
<evidence type="ECO:0000313" key="3">
    <source>
        <dbReference type="Proteomes" id="UP000324222"/>
    </source>
</evidence>
<proteinExistence type="predicted"/>
<keyword evidence="3" id="KW-1185">Reference proteome</keyword>
<feature type="compositionally biased region" description="Polar residues" evidence="1">
    <location>
        <begin position="17"/>
        <end position="27"/>
    </location>
</feature>
<dbReference type="Proteomes" id="UP000324222">
    <property type="component" value="Unassembled WGS sequence"/>
</dbReference>
<reference evidence="2 3" key="1">
    <citation type="submission" date="2019-05" db="EMBL/GenBank/DDBJ databases">
        <title>Another draft genome of Portunus trituberculatus and its Hox gene families provides insights of decapod evolution.</title>
        <authorList>
            <person name="Jeong J.-H."/>
            <person name="Song I."/>
            <person name="Kim S."/>
            <person name="Choi T."/>
            <person name="Kim D."/>
            <person name="Ryu S."/>
            <person name="Kim W."/>
        </authorList>
    </citation>
    <scope>NUCLEOTIDE SEQUENCE [LARGE SCALE GENOMIC DNA]</scope>
    <source>
        <tissue evidence="2">Muscle</tissue>
    </source>
</reference>
<dbReference type="EMBL" id="VSRR010014714">
    <property type="protein sequence ID" value="MPC57349.1"/>
    <property type="molecule type" value="Genomic_DNA"/>
</dbReference>
<name>A0A5B7GIL6_PORTR</name>
<evidence type="ECO:0000256" key="1">
    <source>
        <dbReference type="SAM" id="MobiDB-lite"/>
    </source>
</evidence>
<organism evidence="2 3">
    <name type="scientific">Portunus trituberculatus</name>
    <name type="common">Swimming crab</name>
    <name type="synonym">Neptunus trituberculatus</name>
    <dbReference type="NCBI Taxonomy" id="210409"/>
    <lineage>
        <taxon>Eukaryota</taxon>
        <taxon>Metazoa</taxon>
        <taxon>Ecdysozoa</taxon>
        <taxon>Arthropoda</taxon>
        <taxon>Crustacea</taxon>
        <taxon>Multicrustacea</taxon>
        <taxon>Malacostraca</taxon>
        <taxon>Eumalacostraca</taxon>
        <taxon>Eucarida</taxon>
        <taxon>Decapoda</taxon>
        <taxon>Pleocyemata</taxon>
        <taxon>Brachyura</taxon>
        <taxon>Eubrachyura</taxon>
        <taxon>Portunoidea</taxon>
        <taxon>Portunidae</taxon>
        <taxon>Portuninae</taxon>
        <taxon>Portunus</taxon>
    </lineage>
</organism>